<feature type="compositionally biased region" description="Low complexity" evidence="1">
    <location>
        <begin position="166"/>
        <end position="179"/>
    </location>
</feature>
<organism evidence="2 3">
    <name type="scientific">Lates calcarifer</name>
    <name type="common">Barramundi</name>
    <name type="synonym">Holocentrus calcarifer</name>
    <dbReference type="NCBI Taxonomy" id="8187"/>
    <lineage>
        <taxon>Eukaryota</taxon>
        <taxon>Metazoa</taxon>
        <taxon>Chordata</taxon>
        <taxon>Craniata</taxon>
        <taxon>Vertebrata</taxon>
        <taxon>Euteleostomi</taxon>
        <taxon>Actinopterygii</taxon>
        <taxon>Neopterygii</taxon>
        <taxon>Teleostei</taxon>
        <taxon>Neoteleostei</taxon>
        <taxon>Acanthomorphata</taxon>
        <taxon>Carangaria</taxon>
        <taxon>Carangaria incertae sedis</taxon>
        <taxon>Centropomidae</taxon>
        <taxon>Lates</taxon>
    </lineage>
</organism>
<feature type="region of interest" description="Disordered" evidence="1">
    <location>
        <begin position="310"/>
        <end position="374"/>
    </location>
</feature>
<feature type="compositionally biased region" description="Polar residues" evidence="1">
    <location>
        <begin position="357"/>
        <end position="369"/>
    </location>
</feature>
<dbReference type="RefSeq" id="XP_050925231.1">
    <property type="nucleotide sequence ID" value="XM_051069274.1"/>
</dbReference>
<gene>
    <name evidence="3" type="primary">si:ch211-80h18.1</name>
</gene>
<dbReference type="GeneID" id="108889942"/>
<evidence type="ECO:0000313" key="3">
    <source>
        <dbReference type="RefSeq" id="XP_050925231.1"/>
    </source>
</evidence>
<feature type="compositionally biased region" description="Polar residues" evidence="1">
    <location>
        <begin position="473"/>
        <end position="489"/>
    </location>
</feature>
<feature type="compositionally biased region" description="Low complexity" evidence="1">
    <location>
        <begin position="312"/>
        <end position="343"/>
    </location>
</feature>
<feature type="region of interest" description="Disordered" evidence="1">
    <location>
        <begin position="276"/>
        <end position="297"/>
    </location>
</feature>
<evidence type="ECO:0000256" key="1">
    <source>
        <dbReference type="SAM" id="MobiDB-lite"/>
    </source>
</evidence>
<dbReference type="AlphaFoldDB" id="A0AAJ8B2M5"/>
<protein>
    <submittedName>
        <fullName evidence="3">Apomucin</fullName>
    </submittedName>
</protein>
<feature type="compositionally biased region" description="Low complexity" evidence="1">
    <location>
        <begin position="55"/>
        <end position="73"/>
    </location>
</feature>
<proteinExistence type="predicted"/>
<feature type="compositionally biased region" description="Polar residues" evidence="1">
    <location>
        <begin position="449"/>
        <end position="465"/>
    </location>
</feature>
<name>A0AAJ8B2M5_LATCA</name>
<dbReference type="Proteomes" id="UP000694890">
    <property type="component" value="Linkage group LG3"/>
</dbReference>
<feature type="compositionally biased region" description="Low complexity" evidence="1">
    <location>
        <begin position="80"/>
        <end position="149"/>
    </location>
</feature>
<feature type="compositionally biased region" description="Polar residues" evidence="1">
    <location>
        <begin position="276"/>
        <end position="290"/>
    </location>
</feature>
<dbReference type="KEGG" id="lcf:108889942"/>
<evidence type="ECO:0000313" key="2">
    <source>
        <dbReference type="Proteomes" id="UP000694890"/>
    </source>
</evidence>
<accession>A0AAJ8B2M5</accession>
<feature type="region of interest" description="Disordered" evidence="1">
    <location>
        <begin position="1"/>
        <end position="208"/>
    </location>
</feature>
<sequence length="504" mass="49376">MVVFLATTVSTAPVEEKEREEIEVEATEEGEGELSEEEEDDDDSKSQDKIEGILGVQQTTTASAAGGSVSSGQSAGGRNDGTAGSSAGSAGSAGSTDSIGSPGSTDSKGSPDSAGSSGSAGSTVSAGSAGSSGSTGSAGSTGSSGSADSPQPAVELSGVSAVQTQAAGADHSAASSAASETNGSDGVDLESNGNGQKLLNGGGGAGGADSQSGVLGSFGGGVSHLDYTGIIDPSSHDFLLSLMGGSDSFSPDVHISIPGHMTPPTQLDSVISSGVTAAPSADQNSGSSLDSPADHVHQSDISIDQSGLDHISLSSDQSPPNSVSGSSHSGAQEAAASSSSSSHSETHREQTDGADSPDTNGNGRQTLLTEANGVTDRSVSFSDLRTDLTVGGAESVTSHMDLTASGLGLGHDVTESSPIILHTESLDGFTHSVSGVYSHTDLITMATDSTGTDTVSADPTGSPPDSSHPAVTDHTQVAGSVTEQYNPSGQGPEGAENVELEDTC</sequence>
<reference evidence="3" key="1">
    <citation type="submission" date="2025-08" db="UniProtKB">
        <authorList>
            <consortium name="RefSeq"/>
        </authorList>
    </citation>
    <scope>IDENTIFICATION</scope>
    <source>
        <tissue evidence="3">Brain</tissue>
    </source>
</reference>
<feature type="region of interest" description="Disordered" evidence="1">
    <location>
        <begin position="449"/>
        <end position="504"/>
    </location>
</feature>
<feature type="compositionally biased region" description="Acidic residues" evidence="1">
    <location>
        <begin position="21"/>
        <end position="43"/>
    </location>
</feature>